<feature type="transmembrane region" description="Helical" evidence="7">
    <location>
        <begin position="72"/>
        <end position="92"/>
    </location>
</feature>
<comment type="caution">
    <text evidence="8">The sequence shown here is derived from an EMBL/GenBank/DDBJ whole genome shotgun (WGS) entry which is preliminary data.</text>
</comment>
<sequence>MLFDMEENGLYSSLPFVGRLFSGLLAGYLSDLITRKEWFSVATTRKLFQGVGCIGCAVCMQAVGFLDHTWRGAAVVLLVLAISFQNLTSVAFRINHLDIAPRYAGVMIGMTVTAAVFFSLTGPPITAFIISRQTENLPREKSQDTTDSQADWLVVFIMAALNVFGALFFAAFAKGSVQSWAARQMSDEDIYRG</sequence>
<dbReference type="Gene3D" id="1.20.1250.20">
    <property type="entry name" value="MFS general substrate transporter like domains"/>
    <property type="match status" value="1"/>
</dbReference>
<dbReference type="SUPFAM" id="SSF103473">
    <property type="entry name" value="MFS general substrate transporter"/>
    <property type="match status" value="1"/>
</dbReference>
<organism evidence="8 9">
    <name type="scientific">Batillaria attramentaria</name>
    <dbReference type="NCBI Taxonomy" id="370345"/>
    <lineage>
        <taxon>Eukaryota</taxon>
        <taxon>Metazoa</taxon>
        <taxon>Spiralia</taxon>
        <taxon>Lophotrochozoa</taxon>
        <taxon>Mollusca</taxon>
        <taxon>Gastropoda</taxon>
        <taxon>Caenogastropoda</taxon>
        <taxon>Sorbeoconcha</taxon>
        <taxon>Cerithioidea</taxon>
        <taxon>Batillariidae</taxon>
        <taxon>Batillaria</taxon>
    </lineage>
</organism>
<dbReference type="EMBL" id="JACVVK020000035">
    <property type="protein sequence ID" value="KAK7500730.1"/>
    <property type="molecule type" value="Genomic_DNA"/>
</dbReference>
<keyword evidence="2" id="KW-0813">Transport</keyword>
<protein>
    <submittedName>
        <fullName evidence="8">Uncharacterized protein</fullName>
    </submittedName>
</protein>
<evidence type="ECO:0000256" key="3">
    <source>
        <dbReference type="ARBA" id="ARBA00022692"/>
    </source>
</evidence>
<keyword evidence="4" id="KW-0769">Symport</keyword>
<evidence type="ECO:0000256" key="1">
    <source>
        <dbReference type="ARBA" id="ARBA00004141"/>
    </source>
</evidence>
<dbReference type="InterPro" id="IPR036259">
    <property type="entry name" value="MFS_trans_sf"/>
</dbReference>
<evidence type="ECO:0000256" key="7">
    <source>
        <dbReference type="SAM" id="Phobius"/>
    </source>
</evidence>
<evidence type="ECO:0000256" key="4">
    <source>
        <dbReference type="ARBA" id="ARBA00022847"/>
    </source>
</evidence>
<dbReference type="PANTHER" id="PTHR11662">
    <property type="entry name" value="SOLUTE CARRIER FAMILY 17"/>
    <property type="match status" value="1"/>
</dbReference>
<evidence type="ECO:0000256" key="2">
    <source>
        <dbReference type="ARBA" id="ARBA00022448"/>
    </source>
</evidence>
<keyword evidence="5 7" id="KW-1133">Transmembrane helix</keyword>
<keyword evidence="9" id="KW-1185">Reference proteome</keyword>
<evidence type="ECO:0000313" key="9">
    <source>
        <dbReference type="Proteomes" id="UP001519460"/>
    </source>
</evidence>
<dbReference type="PANTHER" id="PTHR11662:SF399">
    <property type="entry name" value="FI19708P1-RELATED"/>
    <property type="match status" value="1"/>
</dbReference>
<feature type="transmembrane region" description="Helical" evidence="7">
    <location>
        <begin position="16"/>
        <end position="34"/>
    </location>
</feature>
<feature type="transmembrane region" description="Helical" evidence="7">
    <location>
        <begin position="150"/>
        <end position="173"/>
    </location>
</feature>
<evidence type="ECO:0000313" key="8">
    <source>
        <dbReference type="EMBL" id="KAK7500730.1"/>
    </source>
</evidence>
<proteinExistence type="predicted"/>
<keyword evidence="3 7" id="KW-0812">Transmembrane</keyword>
<dbReference type="GO" id="GO:0015293">
    <property type="term" value="F:symporter activity"/>
    <property type="evidence" value="ECO:0007669"/>
    <property type="project" value="UniProtKB-KW"/>
</dbReference>
<dbReference type="FunFam" id="1.20.1250.20:FF:000003">
    <property type="entry name" value="Solute carrier family 17 member 3"/>
    <property type="match status" value="1"/>
</dbReference>
<dbReference type="GO" id="GO:0016020">
    <property type="term" value="C:membrane"/>
    <property type="evidence" value="ECO:0007669"/>
    <property type="project" value="UniProtKB-SubCell"/>
</dbReference>
<evidence type="ECO:0000256" key="5">
    <source>
        <dbReference type="ARBA" id="ARBA00022989"/>
    </source>
</evidence>
<dbReference type="InterPro" id="IPR050382">
    <property type="entry name" value="MFS_Na/Anion_cotransporter"/>
</dbReference>
<gene>
    <name evidence="8" type="ORF">BaRGS_00007974</name>
</gene>
<evidence type="ECO:0000256" key="6">
    <source>
        <dbReference type="ARBA" id="ARBA00023136"/>
    </source>
</evidence>
<feature type="transmembrane region" description="Helical" evidence="7">
    <location>
        <begin position="46"/>
        <end position="66"/>
    </location>
</feature>
<reference evidence="8 9" key="1">
    <citation type="journal article" date="2023" name="Sci. Data">
        <title>Genome assembly of the Korean intertidal mud-creeper Batillaria attramentaria.</title>
        <authorList>
            <person name="Patra A.K."/>
            <person name="Ho P.T."/>
            <person name="Jun S."/>
            <person name="Lee S.J."/>
            <person name="Kim Y."/>
            <person name="Won Y.J."/>
        </authorList>
    </citation>
    <scope>NUCLEOTIDE SEQUENCE [LARGE SCALE GENOMIC DNA]</scope>
    <source>
        <strain evidence="8">Wonlab-2016</strain>
    </source>
</reference>
<keyword evidence="6 7" id="KW-0472">Membrane</keyword>
<dbReference type="AlphaFoldDB" id="A0ABD0LNI2"/>
<comment type="subcellular location">
    <subcellularLocation>
        <location evidence="1">Membrane</location>
        <topology evidence="1">Multi-pass membrane protein</topology>
    </subcellularLocation>
</comment>
<dbReference type="Proteomes" id="UP001519460">
    <property type="component" value="Unassembled WGS sequence"/>
</dbReference>
<accession>A0ABD0LNI2</accession>
<name>A0ABD0LNI2_9CAEN</name>
<feature type="transmembrane region" description="Helical" evidence="7">
    <location>
        <begin position="104"/>
        <end position="130"/>
    </location>
</feature>